<protein>
    <submittedName>
        <fullName evidence="2">Phosphotransferase family protein</fullName>
    </submittedName>
</protein>
<dbReference type="Pfam" id="PF01636">
    <property type="entry name" value="APH"/>
    <property type="match status" value="1"/>
</dbReference>
<dbReference type="Proteomes" id="UP000308230">
    <property type="component" value="Unassembled WGS sequence"/>
</dbReference>
<evidence type="ECO:0000313" key="3">
    <source>
        <dbReference type="Proteomes" id="UP000308230"/>
    </source>
</evidence>
<dbReference type="GO" id="GO:0004672">
    <property type="term" value="F:protein kinase activity"/>
    <property type="evidence" value="ECO:0007669"/>
    <property type="project" value="InterPro"/>
</dbReference>
<dbReference type="InterPro" id="IPR011009">
    <property type="entry name" value="Kinase-like_dom_sf"/>
</dbReference>
<gene>
    <name evidence="2" type="ORF">FCL54_07140</name>
</gene>
<dbReference type="CDD" id="cd05154">
    <property type="entry name" value="ACAD10_11_N-like"/>
    <property type="match status" value="1"/>
</dbReference>
<dbReference type="AlphaFoldDB" id="A0A5R9FCT1"/>
<feature type="domain" description="Aminoglycoside phosphotransferase" evidence="1">
    <location>
        <begin position="34"/>
        <end position="261"/>
    </location>
</feature>
<dbReference type="InterPro" id="IPR041726">
    <property type="entry name" value="ACAD10_11_N"/>
</dbReference>
<dbReference type="Gene3D" id="3.30.200.20">
    <property type="entry name" value="Phosphorylase Kinase, domain 1"/>
    <property type="match status" value="1"/>
</dbReference>
<accession>A0A5R9FCT1</accession>
<evidence type="ECO:0000313" key="2">
    <source>
        <dbReference type="EMBL" id="TLS38364.1"/>
    </source>
</evidence>
<dbReference type="PANTHER" id="PTHR47829:SF1">
    <property type="entry name" value="HAD FAMILY PHOSPHATASE"/>
    <property type="match status" value="1"/>
</dbReference>
<proteinExistence type="predicted"/>
<dbReference type="SUPFAM" id="SSF56112">
    <property type="entry name" value="Protein kinase-like (PK-like)"/>
    <property type="match status" value="1"/>
</dbReference>
<name>A0A5R9FCT1_9BACL</name>
<dbReference type="PANTHER" id="PTHR47829">
    <property type="entry name" value="HYDROLASE, PUTATIVE (AFU_ORTHOLOGUE AFUA_1G12880)-RELATED"/>
    <property type="match status" value="1"/>
</dbReference>
<dbReference type="RefSeq" id="WP_138124914.1">
    <property type="nucleotide sequence ID" value="NZ_SWLG01000004.1"/>
</dbReference>
<dbReference type="InterPro" id="IPR008271">
    <property type="entry name" value="Ser/Thr_kinase_AS"/>
</dbReference>
<dbReference type="EMBL" id="SWLG01000004">
    <property type="protein sequence ID" value="TLS38364.1"/>
    <property type="molecule type" value="Genomic_DNA"/>
</dbReference>
<dbReference type="InterPro" id="IPR052898">
    <property type="entry name" value="ACAD10-like"/>
</dbReference>
<dbReference type="OrthoDB" id="3806873at2"/>
<reference evidence="2 3" key="1">
    <citation type="submission" date="2019-04" db="EMBL/GenBank/DDBJ databases">
        <title>Bacillus caeni sp. nov., a bacterium isolated from mangrove sediment.</title>
        <authorList>
            <person name="Huang H."/>
            <person name="Mo K."/>
            <person name="Hu Y."/>
        </authorList>
    </citation>
    <scope>NUCLEOTIDE SEQUENCE [LARGE SCALE GENOMIC DNA]</scope>
    <source>
        <strain evidence="2 3">HB172195</strain>
    </source>
</reference>
<dbReference type="PROSITE" id="PS00108">
    <property type="entry name" value="PROTEIN_KINASE_ST"/>
    <property type="match status" value="1"/>
</dbReference>
<keyword evidence="2" id="KW-0808">Transferase</keyword>
<comment type="caution">
    <text evidence="2">The sequence shown here is derived from an EMBL/GenBank/DDBJ whole genome shotgun (WGS) entry which is preliminary data.</text>
</comment>
<dbReference type="InterPro" id="IPR002575">
    <property type="entry name" value="Aminoglycoside_PTrfase"/>
</dbReference>
<sequence>MKETIPVRQGEELNEQKLEQFIGERLGIDGDLLISQFPSGHSNLTYLLTKGDWEAVLRRPPLGPVAAKAHDMERESNFLNKLHPVFPLAPKPYLFSKDESIIGSPFFIMERRRGVVLDTELPEDMLVTEELGKRISTKMVETLAALHAVDYKEAGLEEMTRPEGFLERQVYGWIKRYEKAKTDEVEGVEQLTNWLKNNLPQSGEAAVIHYDYKLNNMMFDHELEEIVGIFDWEMSTVGDPLADLGCAMGYWTQEDDPDFLKYGMGKPSLTVNKGFFTRQEFIEAYAAKSGRDVSDMPFYLTFAYFKLAVICQQIYYRYKKGQTNDSRFERMGEFVKGLITFASYQSQERV</sequence>
<evidence type="ECO:0000259" key="1">
    <source>
        <dbReference type="Pfam" id="PF01636"/>
    </source>
</evidence>
<keyword evidence="3" id="KW-1185">Reference proteome</keyword>
<dbReference type="Gene3D" id="3.90.1200.10">
    <property type="match status" value="1"/>
</dbReference>
<organism evidence="2 3">
    <name type="scientific">Exobacillus caeni</name>
    <dbReference type="NCBI Taxonomy" id="2574798"/>
    <lineage>
        <taxon>Bacteria</taxon>
        <taxon>Bacillati</taxon>
        <taxon>Bacillota</taxon>
        <taxon>Bacilli</taxon>
        <taxon>Bacillales</taxon>
        <taxon>Guptibacillaceae</taxon>
        <taxon>Exobacillus</taxon>
    </lineage>
</organism>